<feature type="region of interest" description="Disordered" evidence="1">
    <location>
        <begin position="111"/>
        <end position="137"/>
    </location>
</feature>
<dbReference type="Proteomes" id="UP000006813">
    <property type="component" value="Unassembled WGS sequence"/>
</dbReference>
<keyword evidence="2" id="KW-0238">DNA-binding</keyword>
<sequence length="165" mass="18417">MGDRPVTNRHFHLTHPHATPPRFFTLQMNFRNHFTWKRLGQGRRECAASADTGLQFQSSEGHFKESCVFGGPEKGSGKDVSEAEIHQQNRPKETCHQLGTKGITVWEISQQHSSPRWGENSPKPAERLIQESSQALPPKENSLQGALYLCSEEEVGDKGVLTAAV</sequence>
<dbReference type="InParanoid" id="G5BZ50"/>
<reference evidence="2 3" key="1">
    <citation type="journal article" date="2011" name="Nature">
        <title>Genome sequencing reveals insights into physiology and longevity of the naked mole rat.</title>
        <authorList>
            <person name="Kim E.B."/>
            <person name="Fang X."/>
            <person name="Fushan A.A."/>
            <person name="Huang Z."/>
            <person name="Lobanov A.V."/>
            <person name="Han L."/>
            <person name="Marino S.M."/>
            <person name="Sun X."/>
            <person name="Turanov A.A."/>
            <person name="Yang P."/>
            <person name="Yim S.H."/>
            <person name="Zhao X."/>
            <person name="Kasaikina M.V."/>
            <person name="Stoletzki N."/>
            <person name="Peng C."/>
            <person name="Polak P."/>
            <person name="Xiong Z."/>
            <person name="Kiezun A."/>
            <person name="Zhu Y."/>
            <person name="Chen Y."/>
            <person name="Kryukov G.V."/>
            <person name="Zhang Q."/>
            <person name="Peshkin L."/>
            <person name="Yang L."/>
            <person name="Bronson R.T."/>
            <person name="Buffenstein R."/>
            <person name="Wang B."/>
            <person name="Han C."/>
            <person name="Li Q."/>
            <person name="Chen L."/>
            <person name="Zhao W."/>
            <person name="Sunyaev S.R."/>
            <person name="Park T.J."/>
            <person name="Zhang G."/>
            <person name="Wang J."/>
            <person name="Gladyshev V.N."/>
        </authorList>
    </citation>
    <scope>NUCLEOTIDE SEQUENCE [LARGE SCALE GENOMIC DNA]</scope>
</reference>
<name>G5BZ50_HETGA</name>
<keyword evidence="2" id="KW-0371">Homeobox</keyword>
<dbReference type="STRING" id="10181.G5BZ50"/>
<dbReference type="eggNOG" id="KOG0488">
    <property type="taxonomic scope" value="Eukaryota"/>
</dbReference>
<dbReference type="AlphaFoldDB" id="G5BZ50"/>
<proteinExistence type="predicted"/>
<gene>
    <name evidence="2" type="ORF">GW7_01263</name>
</gene>
<accession>G5BZ50</accession>
<evidence type="ECO:0000256" key="1">
    <source>
        <dbReference type="SAM" id="MobiDB-lite"/>
    </source>
</evidence>
<organism evidence="2 3">
    <name type="scientific">Heterocephalus glaber</name>
    <name type="common">Naked mole rat</name>
    <dbReference type="NCBI Taxonomy" id="10181"/>
    <lineage>
        <taxon>Eukaryota</taxon>
        <taxon>Metazoa</taxon>
        <taxon>Chordata</taxon>
        <taxon>Craniata</taxon>
        <taxon>Vertebrata</taxon>
        <taxon>Euteleostomi</taxon>
        <taxon>Mammalia</taxon>
        <taxon>Eutheria</taxon>
        <taxon>Euarchontoglires</taxon>
        <taxon>Glires</taxon>
        <taxon>Rodentia</taxon>
        <taxon>Hystricomorpha</taxon>
        <taxon>Bathyergidae</taxon>
        <taxon>Heterocephalus</taxon>
    </lineage>
</organism>
<dbReference type="EMBL" id="JH172523">
    <property type="protein sequence ID" value="EHB14561.1"/>
    <property type="molecule type" value="Genomic_DNA"/>
</dbReference>
<feature type="region of interest" description="Disordered" evidence="1">
    <location>
        <begin position="70"/>
        <end position="93"/>
    </location>
</feature>
<evidence type="ECO:0000313" key="3">
    <source>
        <dbReference type="Proteomes" id="UP000006813"/>
    </source>
</evidence>
<evidence type="ECO:0000313" key="2">
    <source>
        <dbReference type="EMBL" id="EHB14561.1"/>
    </source>
</evidence>
<feature type="compositionally biased region" description="Basic and acidic residues" evidence="1">
    <location>
        <begin position="75"/>
        <end position="93"/>
    </location>
</feature>
<protein>
    <submittedName>
        <fullName evidence="2">Homeobox protein DBX2</fullName>
    </submittedName>
</protein>
<dbReference type="GO" id="GO:0003677">
    <property type="term" value="F:DNA binding"/>
    <property type="evidence" value="ECO:0007669"/>
    <property type="project" value="UniProtKB-KW"/>
</dbReference>